<dbReference type="Gene3D" id="3.40.50.1820">
    <property type="entry name" value="alpha/beta hydrolase"/>
    <property type="match status" value="1"/>
</dbReference>
<dbReference type="GeneID" id="90644757"/>
<sequence length="107" mass="12143">MLREGYDYYRTSRGHHPNSKGRFLMASMDKMMTYSVFALLPTLLTQTLLLIAGSEADTKFYSDQAYALSEGPKEPFVVEGESHIALYDKSEYVNQAVEKLVSFFGQL</sequence>
<evidence type="ECO:0000256" key="1">
    <source>
        <dbReference type="ARBA" id="ARBA00029464"/>
    </source>
</evidence>
<evidence type="ECO:0008006" key="4">
    <source>
        <dbReference type="Google" id="ProtNLM"/>
    </source>
</evidence>
<dbReference type="Proteomes" id="UP001302367">
    <property type="component" value="Chromosome 8"/>
</dbReference>
<dbReference type="RefSeq" id="XP_065459486.1">
    <property type="nucleotide sequence ID" value="XM_065603414.1"/>
</dbReference>
<evidence type="ECO:0000313" key="3">
    <source>
        <dbReference type="Proteomes" id="UP001302367"/>
    </source>
</evidence>
<protein>
    <recommendedName>
        <fullName evidence="4">Serine aminopeptidase S33 domain-containing protein</fullName>
    </recommendedName>
</protein>
<evidence type="ECO:0000313" key="2">
    <source>
        <dbReference type="EMBL" id="WPB06777.1"/>
    </source>
</evidence>
<dbReference type="EMBL" id="CP134191">
    <property type="protein sequence ID" value="WPB06777.1"/>
    <property type="molecule type" value="Genomic_DNA"/>
</dbReference>
<dbReference type="PANTHER" id="PTHR47751:SF1">
    <property type="entry name" value="SUPERFAMILY HYDROLASE, PUTATIVE (AFU_ORTHOLOGUE AFUA_2G16580)-RELATED"/>
    <property type="match status" value="1"/>
</dbReference>
<gene>
    <name evidence="2" type="ORF">RHO25_011437</name>
</gene>
<dbReference type="PANTHER" id="PTHR47751">
    <property type="entry name" value="SUPERFAMILY HYDROLASE, PUTATIVE (AFU_ORTHOLOGUE AFUA_2G16580)-RELATED"/>
    <property type="match status" value="1"/>
</dbReference>
<accession>A0ABZ0P4K2</accession>
<dbReference type="InterPro" id="IPR051411">
    <property type="entry name" value="Polyketide_trans_af380"/>
</dbReference>
<name>A0ABZ0P4K2_CERBT</name>
<organism evidence="2 3">
    <name type="scientific">Cercospora beticola</name>
    <name type="common">Sugarbeet leaf spot fungus</name>
    <dbReference type="NCBI Taxonomy" id="122368"/>
    <lineage>
        <taxon>Eukaryota</taxon>
        <taxon>Fungi</taxon>
        <taxon>Dikarya</taxon>
        <taxon>Ascomycota</taxon>
        <taxon>Pezizomycotina</taxon>
        <taxon>Dothideomycetes</taxon>
        <taxon>Dothideomycetidae</taxon>
        <taxon>Mycosphaerellales</taxon>
        <taxon>Mycosphaerellaceae</taxon>
        <taxon>Cercospora</taxon>
    </lineage>
</organism>
<keyword evidence="3" id="KW-1185">Reference proteome</keyword>
<reference evidence="2 3" key="1">
    <citation type="submission" date="2023-09" db="EMBL/GenBank/DDBJ databases">
        <title>Complete-Gapless Cercospora beticola genome.</title>
        <authorList>
            <person name="Wyatt N.A."/>
            <person name="Spanner R.E."/>
            <person name="Bolton M.D."/>
        </authorList>
    </citation>
    <scope>NUCLEOTIDE SEQUENCE [LARGE SCALE GENOMIC DNA]</scope>
    <source>
        <strain evidence="2">Cb09-40</strain>
    </source>
</reference>
<dbReference type="InterPro" id="IPR029058">
    <property type="entry name" value="AB_hydrolase_fold"/>
</dbReference>
<proteinExistence type="inferred from homology"/>
<comment type="similarity">
    <text evidence="1">Belongs to the polyketide transferase af380 family.</text>
</comment>